<dbReference type="Proteomes" id="UP000000925">
    <property type="component" value="Chromosome"/>
</dbReference>
<feature type="domain" description="GH29D-like beta-sandwich" evidence="2">
    <location>
        <begin position="469"/>
        <end position="528"/>
    </location>
</feature>
<evidence type="ECO:0000256" key="1">
    <source>
        <dbReference type="SAM" id="SignalP"/>
    </source>
</evidence>
<dbReference type="Pfam" id="PF13290">
    <property type="entry name" value="CHB_HEX_C_1"/>
    <property type="match status" value="1"/>
</dbReference>
<dbReference type="PROSITE" id="PS51257">
    <property type="entry name" value="PROKAR_LIPOPROTEIN"/>
    <property type="match status" value="1"/>
</dbReference>
<dbReference type="RefSeq" id="WP_013041958.1">
    <property type="nucleotide sequence ID" value="NC_014008.1"/>
</dbReference>
<evidence type="ECO:0000313" key="3">
    <source>
        <dbReference type="EMBL" id="ADE53232.1"/>
    </source>
</evidence>
<gene>
    <name evidence="3" type="ordered locus">Caka_0205</name>
</gene>
<keyword evidence="1" id="KW-0732">Signal</keyword>
<protein>
    <recommendedName>
        <fullName evidence="2">GH29D-like beta-sandwich domain-containing protein</fullName>
    </recommendedName>
</protein>
<proteinExistence type="predicted"/>
<name>D5ELQ7_CORAD</name>
<feature type="signal peptide" evidence="1">
    <location>
        <begin position="1"/>
        <end position="30"/>
    </location>
</feature>
<evidence type="ECO:0000313" key="4">
    <source>
        <dbReference type="Proteomes" id="UP000000925"/>
    </source>
</evidence>
<dbReference type="eggNOG" id="ENOG5033RIA">
    <property type="taxonomic scope" value="Bacteria"/>
</dbReference>
<dbReference type="EMBL" id="CP001998">
    <property type="protein sequence ID" value="ADE53232.1"/>
    <property type="molecule type" value="Genomic_DNA"/>
</dbReference>
<accession>D5ELQ7</accession>
<dbReference type="HOGENOM" id="CLU_508729_0_0_0"/>
<sequence length="535" mass="59390">MFPRFTIPKLQSLLTLLLFTGACIAQSSFASEPLWKLEQWDAGRQLVWAKPGESGNLNEAGNWLENGRTATKAPDRHTDILLPKASKYYKVSGTRNDRVRHVVIEKNAELVGKHRNELEIWGNVDVKEDGWIHFISIRGDKDTYFNIEDSVFPGDGRTYRHCSKWPPKERCCNSQISHKFQICKIGTKSVEFLSNVGVSDEVMLQHGKCIISGDFRFSGATNKGAFEVYDGGILEIQSGGRIAPFINDNRKAVYNINIYRNGVLQAGSPERPLTEDATLALGFAVNDKPGRSGLYAALGSFIRVYSADPRRARLVVTSITADKDFVDGQGRKVGDRSERAKGNKGVMLQLAGDVKLNGVHFDYIAENGIGLFDEDSFHDWNNVSFGSKCASRSERDLVTKMKADPNSYYHGRGDQKSEYGLTLKAVSSMNQHLGEYDPFQLQALPENTKLRKVGSGNNQLETPIAVVFDNSVMVEIDCKVPGAQIRYTTDGTKPTGKSPAYNGPFRLTETTKLTVRAYKKGVGLSPTYTTSYVIQ</sequence>
<dbReference type="InterPro" id="IPR059177">
    <property type="entry name" value="GH29D-like_dom"/>
</dbReference>
<dbReference type="KEGG" id="caa:Caka_0205"/>
<evidence type="ECO:0000259" key="2">
    <source>
        <dbReference type="Pfam" id="PF13290"/>
    </source>
</evidence>
<organism evidence="3 4">
    <name type="scientific">Coraliomargarita akajimensis (strain DSM 45221 / IAM 15411 / JCM 23193 / KCTC 12865 / 04OKA010-24)</name>
    <dbReference type="NCBI Taxonomy" id="583355"/>
    <lineage>
        <taxon>Bacteria</taxon>
        <taxon>Pseudomonadati</taxon>
        <taxon>Verrucomicrobiota</taxon>
        <taxon>Opitutia</taxon>
        <taxon>Puniceicoccales</taxon>
        <taxon>Coraliomargaritaceae</taxon>
        <taxon>Coraliomargarita</taxon>
    </lineage>
</organism>
<feature type="chain" id="PRO_5003070795" description="GH29D-like beta-sandwich domain-containing protein" evidence="1">
    <location>
        <begin position="31"/>
        <end position="535"/>
    </location>
</feature>
<reference evidence="3 4" key="1">
    <citation type="journal article" date="2010" name="Stand. Genomic Sci.">
        <title>Complete genome sequence of Coraliomargarita akajimensis type strain (04OKA010-24).</title>
        <authorList>
            <person name="Mavromatis K."/>
            <person name="Abt B."/>
            <person name="Brambilla E."/>
            <person name="Lapidus A."/>
            <person name="Copeland A."/>
            <person name="Deshpande S."/>
            <person name="Nolan M."/>
            <person name="Lucas S."/>
            <person name="Tice H."/>
            <person name="Cheng J.F."/>
            <person name="Han C."/>
            <person name="Detter J.C."/>
            <person name="Woyke T."/>
            <person name="Goodwin L."/>
            <person name="Pitluck S."/>
            <person name="Held B."/>
            <person name="Brettin T."/>
            <person name="Tapia R."/>
            <person name="Ivanova N."/>
            <person name="Mikhailova N."/>
            <person name="Pati A."/>
            <person name="Liolios K."/>
            <person name="Chen A."/>
            <person name="Palaniappan K."/>
            <person name="Land M."/>
            <person name="Hauser L."/>
            <person name="Chang Y.J."/>
            <person name="Jeffries C.D."/>
            <person name="Rohde M."/>
            <person name="Goker M."/>
            <person name="Bristow J."/>
            <person name="Eisen J.A."/>
            <person name="Markowitz V."/>
            <person name="Hugenholtz P."/>
            <person name="Klenk H.P."/>
            <person name="Kyrpides N.C."/>
        </authorList>
    </citation>
    <scope>NUCLEOTIDE SEQUENCE [LARGE SCALE GENOMIC DNA]</scope>
    <source>
        <strain evidence="4">DSM 45221 / IAM 15411 / JCM 23193 / KCTC 12865</strain>
    </source>
</reference>
<dbReference type="AlphaFoldDB" id="D5ELQ7"/>
<keyword evidence="4" id="KW-1185">Reference proteome</keyword>
<dbReference type="STRING" id="583355.Caka_0205"/>